<dbReference type="AlphaFoldDB" id="A0A0A8ZFR6"/>
<feature type="region of interest" description="Disordered" evidence="1">
    <location>
        <begin position="1"/>
        <end position="62"/>
    </location>
</feature>
<reference evidence="2" key="1">
    <citation type="submission" date="2014-09" db="EMBL/GenBank/DDBJ databases">
        <authorList>
            <person name="Magalhaes I.L.F."/>
            <person name="Oliveira U."/>
            <person name="Santos F.R."/>
            <person name="Vidigal T.H.D.A."/>
            <person name="Brescovit A.D."/>
            <person name="Santos A.J."/>
        </authorList>
    </citation>
    <scope>NUCLEOTIDE SEQUENCE</scope>
    <source>
        <tissue evidence="2">Shoot tissue taken approximately 20 cm above the soil surface</tissue>
    </source>
</reference>
<proteinExistence type="predicted"/>
<feature type="compositionally biased region" description="Polar residues" evidence="1">
    <location>
        <begin position="34"/>
        <end position="55"/>
    </location>
</feature>
<sequence length="110" mass="12451">MSSQPVLLLLETRSMRHSAPASSLDRAEEGPLSRSHSTPNLSRTPHSLSPYSSYQAPGKEQLHRLHPREIEHDDGGKTMVLQPLLMIMGQHLQLTDHTREPRLLRVMLMV</sequence>
<accession>A0A0A8ZFR6</accession>
<evidence type="ECO:0000313" key="2">
    <source>
        <dbReference type="EMBL" id="JAD33722.1"/>
    </source>
</evidence>
<organism evidence="2">
    <name type="scientific">Arundo donax</name>
    <name type="common">Giant reed</name>
    <name type="synonym">Donax arundinaceus</name>
    <dbReference type="NCBI Taxonomy" id="35708"/>
    <lineage>
        <taxon>Eukaryota</taxon>
        <taxon>Viridiplantae</taxon>
        <taxon>Streptophyta</taxon>
        <taxon>Embryophyta</taxon>
        <taxon>Tracheophyta</taxon>
        <taxon>Spermatophyta</taxon>
        <taxon>Magnoliopsida</taxon>
        <taxon>Liliopsida</taxon>
        <taxon>Poales</taxon>
        <taxon>Poaceae</taxon>
        <taxon>PACMAD clade</taxon>
        <taxon>Arundinoideae</taxon>
        <taxon>Arundineae</taxon>
        <taxon>Arundo</taxon>
    </lineage>
</organism>
<evidence type="ECO:0000256" key="1">
    <source>
        <dbReference type="SAM" id="MobiDB-lite"/>
    </source>
</evidence>
<protein>
    <submittedName>
        <fullName evidence="2">Uncharacterized protein</fullName>
    </submittedName>
</protein>
<dbReference type="EMBL" id="GBRH01264173">
    <property type="protein sequence ID" value="JAD33722.1"/>
    <property type="molecule type" value="Transcribed_RNA"/>
</dbReference>
<reference evidence="2" key="2">
    <citation type="journal article" date="2015" name="Data Brief">
        <title>Shoot transcriptome of the giant reed, Arundo donax.</title>
        <authorList>
            <person name="Barrero R.A."/>
            <person name="Guerrero F.D."/>
            <person name="Moolhuijzen P."/>
            <person name="Goolsby J.A."/>
            <person name="Tidwell J."/>
            <person name="Bellgard S.E."/>
            <person name="Bellgard M.I."/>
        </authorList>
    </citation>
    <scope>NUCLEOTIDE SEQUENCE</scope>
    <source>
        <tissue evidence="2">Shoot tissue taken approximately 20 cm above the soil surface</tissue>
    </source>
</reference>
<name>A0A0A8ZFR6_ARUDO</name>